<evidence type="ECO:0000313" key="1">
    <source>
        <dbReference type="EMBL" id="CAB4122674.1"/>
    </source>
</evidence>
<protein>
    <submittedName>
        <fullName evidence="1">Uncharacterized protein</fullName>
    </submittedName>
</protein>
<proteinExistence type="predicted"/>
<name>A0A6J5KKD0_9CAUD</name>
<reference evidence="1" key="1">
    <citation type="submission" date="2020-04" db="EMBL/GenBank/DDBJ databases">
        <authorList>
            <person name="Chiriac C."/>
            <person name="Salcher M."/>
            <person name="Ghai R."/>
            <person name="Kavagutti S V."/>
        </authorList>
    </citation>
    <scope>NUCLEOTIDE SEQUENCE</scope>
</reference>
<dbReference type="EMBL" id="LR796167">
    <property type="protein sequence ID" value="CAB4122674.1"/>
    <property type="molecule type" value="Genomic_DNA"/>
</dbReference>
<gene>
    <name evidence="1" type="ORF">UFOVP29_51</name>
</gene>
<sequence length="146" mass="17026">MSNMREWINILEDQPQQNDGFLLEFSDKILVETHVTEITQLGEYVLHADETLMHILETLGMLDTVTEAKYHGRTVPLNKPMQGDVKKSKVYVKDPKTGNIKKVNFGDKTMRIKRSIPGRRKSFRARHHCENPGSRLKARYWSCRAW</sequence>
<accession>A0A6J5KKD0</accession>
<organism evidence="1">
    <name type="scientific">uncultured Caudovirales phage</name>
    <dbReference type="NCBI Taxonomy" id="2100421"/>
    <lineage>
        <taxon>Viruses</taxon>
        <taxon>Duplodnaviria</taxon>
        <taxon>Heunggongvirae</taxon>
        <taxon>Uroviricota</taxon>
        <taxon>Caudoviricetes</taxon>
        <taxon>Peduoviridae</taxon>
        <taxon>Maltschvirus</taxon>
        <taxon>Maltschvirus maltsch</taxon>
    </lineage>
</organism>